<accession>B3R3M3</accession>
<dbReference type="EMBL" id="CU633749">
    <property type="protein sequence ID" value="CAQ68906.1"/>
    <property type="molecule type" value="Genomic_DNA"/>
</dbReference>
<keyword evidence="3" id="KW-1185">Reference proteome</keyword>
<dbReference type="AlphaFoldDB" id="B3R3M3"/>
<name>B3R3M3_CUPTR</name>
<protein>
    <submittedName>
        <fullName evidence="2">Uncharacterized protein</fullName>
    </submittedName>
</protein>
<sequence>MTDERDPEAHSSILGRKTWPKATRQTRGRGAWLGTTSAAVDPDIDARHVPAQPDPRGSGAVVGDCVAAAHRVAQFAACFLVYDGMMNRTVPGGARREGVL</sequence>
<dbReference type="KEGG" id="cti:RALTA_A0938"/>
<feature type="region of interest" description="Disordered" evidence="1">
    <location>
        <begin position="1"/>
        <end position="59"/>
    </location>
</feature>
<gene>
    <name evidence="2" type="ordered locus">RALTA_A0938</name>
</gene>
<proteinExistence type="predicted"/>
<evidence type="ECO:0000313" key="2">
    <source>
        <dbReference type="EMBL" id="CAQ68906.1"/>
    </source>
</evidence>
<evidence type="ECO:0000256" key="1">
    <source>
        <dbReference type="SAM" id="MobiDB-lite"/>
    </source>
</evidence>
<dbReference type="HOGENOM" id="CLU_2301129_0_0_4"/>
<dbReference type="Proteomes" id="UP000001692">
    <property type="component" value="Chromosome 1"/>
</dbReference>
<organism evidence="2 3">
    <name type="scientific">Cupriavidus taiwanensis (strain DSM 17343 / BCRC 17206 / CCUG 44338 / CIP 107171 / LMG 19424 / R1)</name>
    <name type="common">Ralstonia taiwanensis (strain LMG 19424)</name>
    <dbReference type="NCBI Taxonomy" id="977880"/>
    <lineage>
        <taxon>Bacteria</taxon>
        <taxon>Pseudomonadati</taxon>
        <taxon>Pseudomonadota</taxon>
        <taxon>Betaproteobacteria</taxon>
        <taxon>Burkholderiales</taxon>
        <taxon>Burkholderiaceae</taxon>
        <taxon>Cupriavidus</taxon>
    </lineage>
</organism>
<reference evidence="2 3" key="1">
    <citation type="journal article" date="2008" name="Genome Res.">
        <title>Genome sequence of the beta-rhizobium Cupriavidus taiwanensis and comparative genomics of rhizobia.</title>
        <authorList>
            <person name="Amadou C."/>
            <person name="Pascal G."/>
            <person name="Mangenot S."/>
            <person name="Glew M."/>
            <person name="Bontemps C."/>
            <person name="Capela D."/>
            <person name="Carrere S."/>
            <person name="Cruveiller S."/>
            <person name="Dossat C."/>
            <person name="Lajus A."/>
            <person name="Marchetti M."/>
            <person name="Poinsot V."/>
            <person name="Rouy Z."/>
            <person name="Servin B."/>
            <person name="Saad M."/>
            <person name="Schenowitz C."/>
            <person name="Barbe V."/>
            <person name="Batut J."/>
            <person name="Medigue C."/>
            <person name="Masson-Boivin C."/>
        </authorList>
    </citation>
    <scope>NUCLEOTIDE SEQUENCE [LARGE SCALE GENOMIC DNA]</scope>
    <source>
        <strain evidence="3">DSM 17343 / BCRC 17206 / CCUG 44338 / CIP 107171 / LMG 19424 / R1</strain>
    </source>
</reference>
<evidence type="ECO:0000313" key="3">
    <source>
        <dbReference type="Proteomes" id="UP000001692"/>
    </source>
</evidence>